<comment type="caution">
    <text evidence="1">The sequence shown here is derived from an EMBL/GenBank/DDBJ whole genome shotgun (WGS) entry which is preliminary data.</text>
</comment>
<organism evidence="1 2">
    <name type="scientific">Diphasiastrum complanatum</name>
    <name type="common">Issler's clubmoss</name>
    <name type="synonym">Lycopodium complanatum</name>
    <dbReference type="NCBI Taxonomy" id="34168"/>
    <lineage>
        <taxon>Eukaryota</taxon>
        <taxon>Viridiplantae</taxon>
        <taxon>Streptophyta</taxon>
        <taxon>Embryophyta</taxon>
        <taxon>Tracheophyta</taxon>
        <taxon>Lycopodiopsida</taxon>
        <taxon>Lycopodiales</taxon>
        <taxon>Lycopodiaceae</taxon>
        <taxon>Lycopodioideae</taxon>
        <taxon>Diphasiastrum</taxon>
    </lineage>
</organism>
<name>A0ACC2ANS2_DIPCM</name>
<evidence type="ECO:0000313" key="1">
    <source>
        <dbReference type="EMBL" id="KAJ7519213.1"/>
    </source>
</evidence>
<protein>
    <submittedName>
        <fullName evidence="1">Uncharacterized protein</fullName>
    </submittedName>
</protein>
<dbReference type="EMBL" id="CM055111">
    <property type="protein sequence ID" value="KAJ7519213.1"/>
    <property type="molecule type" value="Genomic_DNA"/>
</dbReference>
<proteinExistence type="predicted"/>
<gene>
    <name evidence="1" type="ORF">O6H91_20G028900</name>
</gene>
<evidence type="ECO:0000313" key="2">
    <source>
        <dbReference type="Proteomes" id="UP001162992"/>
    </source>
</evidence>
<reference evidence="2" key="1">
    <citation type="journal article" date="2024" name="Proc. Natl. Acad. Sci. U.S.A.">
        <title>Extraordinary preservation of gene collinearity over three hundred million years revealed in homosporous lycophytes.</title>
        <authorList>
            <person name="Li C."/>
            <person name="Wickell D."/>
            <person name="Kuo L.Y."/>
            <person name="Chen X."/>
            <person name="Nie B."/>
            <person name="Liao X."/>
            <person name="Peng D."/>
            <person name="Ji J."/>
            <person name="Jenkins J."/>
            <person name="Williams M."/>
            <person name="Shu S."/>
            <person name="Plott C."/>
            <person name="Barry K."/>
            <person name="Rajasekar S."/>
            <person name="Grimwood J."/>
            <person name="Han X."/>
            <person name="Sun S."/>
            <person name="Hou Z."/>
            <person name="He W."/>
            <person name="Dai G."/>
            <person name="Sun C."/>
            <person name="Schmutz J."/>
            <person name="Leebens-Mack J.H."/>
            <person name="Li F.W."/>
            <person name="Wang L."/>
        </authorList>
    </citation>
    <scope>NUCLEOTIDE SEQUENCE [LARGE SCALE GENOMIC DNA]</scope>
    <source>
        <strain evidence="2">cv. PW_Plant_1</strain>
    </source>
</reference>
<sequence length="745" mass="84598">MAIRSRQRLSRFSSKVALVAVWVAGMLLISMSPFALNLLPSSPEWQVEKKARPMTITIYTAPAPFEGRQGQRQMLAIYSWLQLNPRPSVVLLGQDASLSKFAEPLAPFVRVDTEIDFTFLGAHMFHTMVGRARASTSDIAVLIEPDLILFPDFIDVLGYSHLIQDDWLLVAMSRNVPSFPFHQQLPEGPWLIKSNNVVETEEVHAYVSQHGQWTACKGGQLWAWNTGKVPLHAGVMPPFVYEQGQHNEWLLNEALTSGYRFVFDATEAFSLIYPQDIPKTVQVTQTEEVDKYEYQEWGFAVNAHLARHYGSYFFRPANFSNLPVKLFKCGGPKSKKFCFWDHFKHLSYCFPPELLLIAEGQGAGFAGMQAAEDSYITSFRRYVLGKTWKYFPIQPHLLGARRNLPFWKNFVSGFRMSSNRRSTCLQDNFTVGAELDCPVSRVKEPLPLNSHLASPFSLESLLSRVANSDKVVVLAVVGNSYRDMLMSWVCRLKWLKLSNLILSAVDDDIYEFAILQGLPVFKSGPSMNLSFNDCHFGTECFQTVTKVKSRTVLQILQLGYHVLLSDVDVYWFKDPTRELMSFGPGTLVAQTDEYNLTEALNVPRRLNSGFYFAWSNNATIAAFERIVKHAATSHMSEQPSFYDVLCGVGGKYRVGTTLCVEPLTNLTVHFLDREKYPNGAYKTLWENENVAEVCKRQGCVILHNNWISGRKKKLARQIASGLWDYDDRGRMCVKSWHSSGQIHLF</sequence>
<keyword evidence="2" id="KW-1185">Reference proteome</keyword>
<accession>A0ACC2ANS2</accession>
<dbReference type="Proteomes" id="UP001162992">
    <property type="component" value="Chromosome 20"/>
</dbReference>